<organism evidence="3 4">
    <name type="scientific">Naumovozyma dairenensis (strain ATCC 10597 / BCRC 20456 / CBS 421 / NBRC 0211 / NRRL Y-12639)</name>
    <name type="common">Saccharomyces dairenensis</name>
    <dbReference type="NCBI Taxonomy" id="1071378"/>
    <lineage>
        <taxon>Eukaryota</taxon>
        <taxon>Fungi</taxon>
        <taxon>Dikarya</taxon>
        <taxon>Ascomycota</taxon>
        <taxon>Saccharomycotina</taxon>
        <taxon>Saccharomycetes</taxon>
        <taxon>Saccharomycetales</taxon>
        <taxon>Saccharomycetaceae</taxon>
        <taxon>Naumovozyma</taxon>
    </lineage>
</organism>
<keyword evidence="2" id="KW-0812">Transmembrane</keyword>
<dbReference type="Proteomes" id="UP000000689">
    <property type="component" value="Chromosome 1"/>
</dbReference>
<evidence type="ECO:0000313" key="4">
    <source>
        <dbReference type="Proteomes" id="UP000000689"/>
    </source>
</evidence>
<dbReference type="OMA" id="EMATVAY"/>
<reference evidence="3 4" key="1">
    <citation type="journal article" date="2011" name="Proc. Natl. Acad. Sci. U.S.A.">
        <title>Evolutionary erosion of yeast sex chromosomes by mating-type switching accidents.</title>
        <authorList>
            <person name="Gordon J.L."/>
            <person name="Armisen D."/>
            <person name="Proux-Wera E."/>
            <person name="Oheigeartaigh S.S."/>
            <person name="Byrne K.P."/>
            <person name="Wolfe K.H."/>
        </authorList>
    </citation>
    <scope>NUCLEOTIDE SEQUENCE [LARGE SCALE GENOMIC DNA]</scope>
    <source>
        <strain evidence="4">ATCC 10597 / BCRC 20456 / CBS 421 / NBRC 0211 / NRRL Y-12639</strain>
    </source>
</reference>
<feature type="compositionally biased region" description="Polar residues" evidence="1">
    <location>
        <begin position="209"/>
        <end position="253"/>
    </location>
</feature>
<feature type="region of interest" description="Disordered" evidence="1">
    <location>
        <begin position="191"/>
        <end position="253"/>
    </location>
</feature>
<accession>G0W3V9</accession>
<dbReference type="OrthoDB" id="4068624at2759"/>
<dbReference type="HOGENOM" id="CLU_408306_0_0_1"/>
<name>G0W3V9_NAUDC</name>
<feature type="region of interest" description="Disordered" evidence="1">
    <location>
        <begin position="33"/>
        <end position="58"/>
    </location>
</feature>
<dbReference type="KEGG" id="ndi:NDAI_0A03400"/>
<feature type="transmembrane region" description="Helical" evidence="2">
    <location>
        <begin position="643"/>
        <end position="669"/>
    </location>
</feature>
<dbReference type="eggNOG" id="ENOG502S1HD">
    <property type="taxonomic scope" value="Eukaryota"/>
</dbReference>
<feature type="transmembrane region" description="Helical" evidence="2">
    <location>
        <begin position="586"/>
        <end position="608"/>
    </location>
</feature>
<evidence type="ECO:0000256" key="2">
    <source>
        <dbReference type="SAM" id="Phobius"/>
    </source>
</evidence>
<sequence length="673" mass="76473">MSNSNDSSSCSSTYSSPIISLNAQHHKDKFRRSLFTEDNPINQVQENDNIKEREHNNSNNNIQEANRYTVYLDDTRFETTDSLHHGSIDVERSSSTTDSFVTVSSSQLDRSLINPNSNLQPRTASVVSIIRRNSNSQERGRILSNISYSNSMLSDTNQDKIPNNQRIGGDLQSPLRQGSIGTVSTAFLIDPENSHNIPSTAGTHRRPSSRITPSRLSSASFHSQPEQNLAPSPTNVSSFNKNSDNDHSYSTNYQFDDTVEPHIEEAVQLLRSEMKAKYTNIYSPGYNQDAKYDHDPNLYNNNNNNNNNDNDNIPTTIIPNSKQTNASIPFNDNILEDDQEDEFVPHQYKIPTKVSLRSLNEKTADNHSFQRSFSGNSRKTQGFNSSLLSNYITSPSKESTFQKMRDTSRTAHSSPLHEQNIPIEGPSHELEAEEPRVAKIPVLRDISGSKRWKLTPSMHLKENVQFQPLSDHPEEDIIQDFQAESELPARRNNEVQLPPTLISDQILVPPQINDEIYHLTPTISQISNAINTIHRYRKEIQVQSLMYDMFPTDLETNSIEIMQHIDNSSIQSFDSQNLKILEIYSIYRIILTILCCIVIPPFFFMIGIPNRFISEYRLLRMLMNSDHRLGLYRGFIWDVDVGWFRHLCLALGTIELICICASIAVGFGVGMTR</sequence>
<keyword evidence="2" id="KW-1133">Transmembrane helix</keyword>
<keyword evidence="4" id="KW-1185">Reference proteome</keyword>
<dbReference type="EMBL" id="HE580267">
    <property type="protein sequence ID" value="CCD22497.1"/>
    <property type="molecule type" value="Genomic_DNA"/>
</dbReference>
<gene>
    <name evidence="3" type="primary">NDAI0A03400</name>
    <name evidence="3" type="ordered locus">NDAI_0A03400</name>
</gene>
<feature type="region of interest" description="Disordered" evidence="1">
    <location>
        <begin position="154"/>
        <end position="177"/>
    </location>
</feature>
<evidence type="ECO:0000256" key="1">
    <source>
        <dbReference type="SAM" id="MobiDB-lite"/>
    </source>
</evidence>
<proteinExistence type="predicted"/>
<dbReference type="GeneID" id="11494089"/>
<dbReference type="AlphaFoldDB" id="G0W3V9"/>
<keyword evidence="2" id="KW-0472">Membrane</keyword>
<evidence type="ECO:0008006" key="5">
    <source>
        <dbReference type="Google" id="ProtNLM"/>
    </source>
</evidence>
<dbReference type="RefSeq" id="XP_003667740.1">
    <property type="nucleotide sequence ID" value="XM_003667692.1"/>
</dbReference>
<feature type="compositionally biased region" description="Polar residues" evidence="1">
    <location>
        <begin position="154"/>
        <end position="166"/>
    </location>
</feature>
<evidence type="ECO:0000313" key="3">
    <source>
        <dbReference type="EMBL" id="CCD22497.1"/>
    </source>
</evidence>
<protein>
    <recommendedName>
        <fullName evidence="5">Bud site selection protein 8</fullName>
    </recommendedName>
</protein>